<keyword evidence="6 11" id="KW-0479">Metal-binding</keyword>
<feature type="binding site" evidence="12">
    <location>
        <position position="94"/>
    </location>
    <ligand>
        <name>Fe cation</name>
        <dbReference type="ChEBI" id="CHEBI:24875"/>
    </ligand>
</feature>
<feature type="binding site" evidence="11">
    <location>
        <position position="140"/>
    </location>
    <ligand>
        <name>Zn(2+)</name>
        <dbReference type="ChEBI" id="CHEBI:29105"/>
    </ligand>
</feature>
<keyword evidence="4" id="KW-0963">Cytoplasm</keyword>
<feature type="binding site" evidence="12">
    <location>
        <position position="132"/>
    </location>
    <ligand>
        <name>Fe cation</name>
        <dbReference type="ChEBI" id="CHEBI:24875"/>
    </ligand>
</feature>
<sequence length="145" mass="17405">MRNLTRATEHFKQALKERKLRFTRQREAVVNMFLAREGHVCVDELYYTLRKRYPHIGYATVCRTIKLLQQVNLAAEVNFFGGRRRFEPAFERPHHDHFICEKCGRITEFVDPEIEKKQDLICRKYGFKGKRHLMQIFGVCRKCNK</sequence>
<keyword evidence="9" id="KW-0238">DNA-binding</keyword>
<comment type="caution">
    <text evidence="13">The sequence shown here is derived from an EMBL/GenBank/DDBJ whole genome shotgun (WGS) entry which is preliminary data.</text>
</comment>
<evidence type="ECO:0000256" key="2">
    <source>
        <dbReference type="ARBA" id="ARBA00007957"/>
    </source>
</evidence>
<evidence type="ECO:0000256" key="12">
    <source>
        <dbReference type="PIRSR" id="PIRSR602481-2"/>
    </source>
</evidence>
<feature type="binding site" evidence="11">
    <location>
        <position position="143"/>
    </location>
    <ligand>
        <name>Zn(2+)</name>
        <dbReference type="ChEBI" id="CHEBI:29105"/>
    </ligand>
</feature>
<proteinExistence type="inferred from homology"/>
<dbReference type="CDD" id="cd07153">
    <property type="entry name" value="Fur_like"/>
    <property type="match status" value="1"/>
</dbReference>
<gene>
    <name evidence="13" type="ORF">A3H38_03260</name>
</gene>
<feature type="binding site" evidence="11">
    <location>
        <position position="103"/>
    </location>
    <ligand>
        <name>Zn(2+)</name>
        <dbReference type="ChEBI" id="CHEBI:29105"/>
    </ligand>
</feature>
<evidence type="ECO:0000256" key="1">
    <source>
        <dbReference type="ARBA" id="ARBA00004496"/>
    </source>
</evidence>
<comment type="subcellular location">
    <subcellularLocation>
        <location evidence="1">Cytoplasm</location>
    </subcellularLocation>
</comment>
<dbReference type="GO" id="GO:0000976">
    <property type="term" value="F:transcription cis-regulatory region binding"/>
    <property type="evidence" value="ECO:0007669"/>
    <property type="project" value="TreeGrafter"/>
</dbReference>
<dbReference type="InterPro" id="IPR002481">
    <property type="entry name" value="FUR"/>
</dbReference>
<feature type="binding site" evidence="12">
    <location>
        <position position="96"/>
    </location>
    <ligand>
        <name>Fe cation</name>
        <dbReference type="ChEBI" id="CHEBI:24875"/>
    </ligand>
</feature>
<evidence type="ECO:0000313" key="14">
    <source>
        <dbReference type="Proteomes" id="UP000176938"/>
    </source>
</evidence>
<keyword evidence="10" id="KW-0804">Transcription</keyword>
<dbReference type="InterPro" id="IPR043135">
    <property type="entry name" value="Fur_C"/>
</dbReference>
<name>A0A1F4RGA5_UNCSA</name>
<protein>
    <recommendedName>
        <fullName evidence="15">Transcriptional repressor</fullName>
    </recommendedName>
</protein>
<dbReference type="Gene3D" id="3.30.1490.190">
    <property type="match status" value="1"/>
</dbReference>
<accession>A0A1F4RGA5</accession>
<keyword evidence="8" id="KW-0805">Transcription regulation</keyword>
<evidence type="ECO:0000256" key="4">
    <source>
        <dbReference type="ARBA" id="ARBA00022490"/>
    </source>
</evidence>
<feature type="binding site" evidence="11">
    <location>
        <position position="100"/>
    </location>
    <ligand>
        <name>Zn(2+)</name>
        <dbReference type="ChEBI" id="CHEBI:29105"/>
    </ligand>
</feature>
<dbReference type="Proteomes" id="UP000176938">
    <property type="component" value="Unassembled WGS sequence"/>
</dbReference>
<evidence type="ECO:0000256" key="6">
    <source>
        <dbReference type="ARBA" id="ARBA00022723"/>
    </source>
</evidence>
<evidence type="ECO:0000313" key="13">
    <source>
        <dbReference type="EMBL" id="OGC07207.1"/>
    </source>
</evidence>
<dbReference type="GO" id="GO:0008270">
    <property type="term" value="F:zinc ion binding"/>
    <property type="evidence" value="ECO:0007669"/>
    <property type="project" value="TreeGrafter"/>
</dbReference>
<keyword evidence="7 11" id="KW-0862">Zinc</keyword>
<organism evidence="13 14">
    <name type="scientific">candidate division WOR-1 bacterium RIFCSPLOWO2_02_FULL_46_20</name>
    <dbReference type="NCBI Taxonomy" id="1802567"/>
    <lineage>
        <taxon>Bacteria</taxon>
        <taxon>Bacillati</taxon>
        <taxon>Saganbacteria</taxon>
    </lineage>
</organism>
<evidence type="ECO:0000256" key="3">
    <source>
        <dbReference type="ARBA" id="ARBA00011738"/>
    </source>
</evidence>
<dbReference type="Pfam" id="PF01475">
    <property type="entry name" value="FUR"/>
    <property type="match status" value="1"/>
</dbReference>
<dbReference type="PANTHER" id="PTHR33202:SF2">
    <property type="entry name" value="FERRIC UPTAKE REGULATION PROTEIN"/>
    <property type="match status" value="1"/>
</dbReference>
<dbReference type="GO" id="GO:0005829">
    <property type="term" value="C:cytosol"/>
    <property type="evidence" value="ECO:0007669"/>
    <property type="project" value="TreeGrafter"/>
</dbReference>
<evidence type="ECO:0000256" key="8">
    <source>
        <dbReference type="ARBA" id="ARBA00023015"/>
    </source>
</evidence>
<evidence type="ECO:0000256" key="5">
    <source>
        <dbReference type="ARBA" id="ARBA00022491"/>
    </source>
</evidence>
<comment type="subunit">
    <text evidence="3">Homodimer.</text>
</comment>
<evidence type="ECO:0000256" key="11">
    <source>
        <dbReference type="PIRSR" id="PIRSR602481-1"/>
    </source>
</evidence>
<dbReference type="SUPFAM" id="SSF46785">
    <property type="entry name" value="Winged helix' DNA-binding domain"/>
    <property type="match status" value="1"/>
</dbReference>
<evidence type="ECO:0000256" key="7">
    <source>
        <dbReference type="ARBA" id="ARBA00022833"/>
    </source>
</evidence>
<keyword evidence="5" id="KW-0678">Repressor</keyword>
<keyword evidence="12" id="KW-0408">Iron</keyword>
<dbReference type="Gene3D" id="1.10.10.10">
    <property type="entry name" value="Winged helix-like DNA-binding domain superfamily/Winged helix DNA-binding domain"/>
    <property type="match status" value="1"/>
</dbReference>
<comment type="cofactor">
    <cofactor evidence="12">
        <name>Mn(2+)</name>
        <dbReference type="ChEBI" id="CHEBI:29035"/>
    </cofactor>
    <cofactor evidence="12">
        <name>Fe(2+)</name>
        <dbReference type="ChEBI" id="CHEBI:29033"/>
    </cofactor>
    <text evidence="12">Binds 1 Mn(2+) or Fe(2+) ion per subunit.</text>
</comment>
<comment type="cofactor">
    <cofactor evidence="11">
        <name>Zn(2+)</name>
        <dbReference type="ChEBI" id="CHEBI:29105"/>
    </cofactor>
    <text evidence="11">Binds 1 zinc ion per subunit.</text>
</comment>
<evidence type="ECO:0008006" key="15">
    <source>
        <dbReference type="Google" id="ProtNLM"/>
    </source>
</evidence>
<reference evidence="13 14" key="1">
    <citation type="journal article" date="2016" name="Nat. Commun.">
        <title>Thousands of microbial genomes shed light on interconnected biogeochemical processes in an aquifer system.</title>
        <authorList>
            <person name="Anantharaman K."/>
            <person name="Brown C.T."/>
            <person name="Hug L.A."/>
            <person name="Sharon I."/>
            <person name="Castelle C.J."/>
            <person name="Probst A.J."/>
            <person name="Thomas B.C."/>
            <person name="Singh A."/>
            <person name="Wilkins M.J."/>
            <person name="Karaoz U."/>
            <person name="Brodie E.L."/>
            <person name="Williams K.H."/>
            <person name="Hubbard S.S."/>
            <person name="Banfield J.F."/>
        </authorList>
    </citation>
    <scope>NUCLEOTIDE SEQUENCE [LARGE SCALE GENOMIC DNA]</scope>
</reference>
<dbReference type="InterPro" id="IPR036390">
    <property type="entry name" value="WH_DNA-bd_sf"/>
</dbReference>
<dbReference type="GO" id="GO:1900376">
    <property type="term" value="P:regulation of secondary metabolite biosynthetic process"/>
    <property type="evidence" value="ECO:0007669"/>
    <property type="project" value="TreeGrafter"/>
</dbReference>
<dbReference type="GO" id="GO:0045892">
    <property type="term" value="P:negative regulation of DNA-templated transcription"/>
    <property type="evidence" value="ECO:0007669"/>
    <property type="project" value="TreeGrafter"/>
</dbReference>
<dbReference type="AlphaFoldDB" id="A0A1F4RGA5"/>
<dbReference type="GO" id="GO:0003700">
    <property type="term" value="F:DNA-binding transcription factor activity"/>
    <property type="evidence" value="ECO:0007669"/>
    <property type="project" value="InterPro"/>
</dbReference>
<dbReference type="PANTHER" id="PTHR33202">
    <property type="entry name" value="ZINC UPTAKE REGULATION PROTEIN"/>
    <property type="match status" value="1"/>
</dbReference>
<evidence type="ECO:0000256" key="10">
    <source>
        <dbReference type="ARBA" id="ARBA00023163"/>
    </source>
</evidence>
<comment type="similarity">
    <text evidence="2">Belongs to the Fur family.</text>
</comment>
<dbReference type="EMBL" id="METP01000007">
    <property type="protein sequence ID" value="OGC07207.1"/>
    <property type="molecule type" value="Genomic_DNA"/>
</dbReference>
<evidence type="ECO:0000256" key="9">
    <source>
        <dbReference type="ARBA" id="ARBA00023125"/>
    </source>
</evidence>
<feature type="binding site" evidence="12">
    <location>
        <position position="115"/>
    </location>
    <ligand>
        <name>Fe cation</name>
        <dbReference type="ChEBI" id="CHEBI:24875"/>
    </ligand>
</feature>
<dbReference type="InterPro" id="IPR036388">
    <property type="entry name" value="WH-like_DNA-bd_sf"/>
</dbReference>